<dbReference type="CDD" id="cd05154">
    <property type="entry name" value="ACAD10_11_N-like"/>
    <property type="match status" value="1"/>
</dbReference>
<evidence type="ECO:0000313" key="2">
    <source>
        <dbReference type="EMBL" id="NDK88809.1"/>
    </source>
</evidence>
<sequence length="342" mass="37250">MTEHDATTEPAGIDRASVTAWFTGTVADVTPPLHFDLITGGRSNLTYRVVDEAGHRWVLRRPPTGHILASAHDVVREWHILDILADTPVPVPPTVGCCTDPAVTGADFYVMDHVDGVVLDDASTVAALPRPNRTTAASNMVETLAAIHAVDTETGALTEFRRPGGYIERQLRRWGRQLTAGGVGPGPIWEIHELLGRRIPAQRWTGVVHGDFRPGNLLITPDGEVAAVLDWELWTVGDVLADLGWLVASWSSADVFGWAPDPDDGFPDTATVVDEYARLTGRDVGDLDFYHAFAIWRLAAIAEGVAARFRAGAMGQQDLDIDEFERRSALLAGMARELLRRA</sequence>
<dbReference type="Gene3D" id="3.90.1200.10">
    <property type="match status" value="1"/>
</dbReference>
<dbReference type="InterPro" id="IPR002575">
    <property type="entry name" value="Aminoglycoside_PTrfase"/>
</dbReference>
<dbReference type="SUPFAM" id="SSF56112">
    <property type="entry name" value="Protein kinase-like (PK-like)"/>
    <property type="match status" value="1"/>
</dbReference>
<keyword evidence="3" id="KW-1185">Reference proteome</keyword>
<dbReference type="PANTHER" id="PTHR47829:SF1">
    <property type="entry name" value="HAD FAMILY PHOSPHATASE"/>
    <property type="match status" value="1"/>
</dbReference>
<dbReference type="AlphaFoldDB" id="A0A7K3LKL2"/>
<dbReference type="InterPro" id="IPR052898">
    <property type="entry name" value="ACAD10-like"/>
</dbReference>
<dbReference type="Proteomes" id="UP000466307">
    <property type="component" value="Unassembled WGS sequence"/>
</dbReference>
<gene>
    <name evidence="2" type="ORF">GYA93_04330</name>
</gene>
<protein>
    <submittedName>
        <fullName evidence="2">Phosphotransferase family protein</fullName>
    </submittedName>
</protein>
<dbReference type="PANTHER" id="PTHR47829">
    <property type="entry name" value="HYDROLASE, PUTATIVE (AFU_ORTHOLOGUE AFUA_1G12880)-RELATED"/>
    <property type="match status" value="1"/>
</dbReference>
<dbReference type="Pfam" id="PF01636">
    <property type="entry name" value="APH"/>
    <property type="match status" value="1"/>
</dbReference>
<dbReference type="InterPro" id="IPR041726">
    <property type="entry name" value="ACAD10_11_N"/>
</dbReference>
<dbReference type="Gene3D" id="3.30.200.20">
    <property type="entry name" value="Phosphorylase Kinase, domain 1"/>
    <property type="match status" value="1"/>
</dbReference>
<evidence type="ECO:0000259" key="1">
    <source>
        <dbReference type="Pfam" id="PF01636"/>
    </source>
</evidence>
<feature type="domain" description="Aminoglycoside phosphotransferase" evidence="1">
    <location>
        <begin position="37"/>
        <end position="259"/>
    </location>
</feature>
<name>A0A7K3LKL2_9ACTN</name>
<accession>A0A7K3LKL2</accession>
<evidence type="ECO:0000313" key="3">
    <source>
        <dbReference type="Proteomes" id="UP000466307"/>
    </source>
</evidence>
<comment type="caution">
    <text evidence="2">The sequence shown here is derived from an EMBL/GenBank/DDBJ whole genome shotgun (WGS) entry which is preliminary data.</text>
</comment>
<dbReference type="InterPro" id="IPR011009">
    <property type="entry name" value="Kinase-like_dom_sf"/>
</dbReference>
<organism evidence="2 3">
    <name type="scientific">Gordonia desulfuricans</name>
    <dbReference type="NCBI Taxonomy" id="89051"/>
    <lineage>
        <taxon>Bacteria</taxon>
        <taxon>Bacillati</taxon>
        <taxon>Actinomycetota</taxon>
        <taxon>Actinomycetes</taxon>
        <taxon>Mycobacteriales</taxon>
        <taxon>Gordoniaceae</taxon>
        <taxon>Gordonia</taxon>
    </lineage>
</organism>
<keyword evidence="2" id="KW-0808">Transferase</keyword>
<dbReference type="GO" id="GO:0016740">
    <property type="term" value="F:transferase activity"/>
    <property type="evidence" value="ECO:0007669"/>
    <property type="project" value="UniProtKB-KW"/>
</dbReference>
<dbReference type="EMBL" id="JAADZU010000009">
    <property type="protein sequence ID" value="NDK88809.1"/>
    <property type="molecule type" value="Genomic_DNA"/>
</dbReference>
<dbReference type="RefSeq" id="WP_059036333.1">
    <property type="nucleotide sequence ID" value="NZ_JAADZU010000009.1"/>
</dbReference>
<proteinExistence type="predicted"/>
<reference evidence="2 3" key="1">
    <citation type="submission" date="2020-01" db="EMBL/GenBank/DDBJ databases">
        <title>Investigation of new actinobacteria for the biodesulphurisation of diesel fuel.</title>
        <authorList>
            <person name="Athi Narayanan S.M."/>
        </authorList>
    </citation>
    <scope>NUCLEOTIDE SEQUENCE [LARGE SCALE GENOMIC DNA]</scope>
    <source>
        <strain evidence="2 3">213E</strain>
    </source>
</reference>